<reference evidence="3 4" key="1">
    <citation type="submission" date="2016-04" db="EMBL/GenBank/DDBJ databases">
        <authorList>
            <person name="Evans L.H."/>
            <person name="Alamgir A."/>
            <person name="Owens N."/>
            <person name="Weber N.D."/>
            <person name="Virtaneva K."/>
            <person name="Barbian K."/>
            <person name="Babar A."/>
            <person name="Rosenke K."/>
        </authorList>
    </citation>
    <scope>NUCLEOTIDE SEQUENCE [LARGE SCALE GENOMIC DNA]</scope>
    <source>
        <strain evidence="3 4">IFM 0406</strain>
    </source>
</reference>
<evidence type="ECO:0008006" key="6">
    <source>
        <dbReference type="Google" id="ProtNLM"/>
    </source>
</evidence>
<gene>
    <name evidence="3" type="ORF">AWN90_18895</name>
    <name evidence="2" type="ORF">CRH09_08765</name>
</gene>
<dbReference type="STRING" id="455432.AWN90_18895"/>
<dbReference type="Proteomes" id="UP000221961">
    <property type="component" value="Chromosome"/>
</dbReference>
<feature type="transmembrane region" description="Helical" evidence="1">
    <location>
        <begin position="7"/>
        <end position="27"/>
    </location>
</feature>
<accession>A0A161WEV3</accession>
<protein>
    <recommendedName>
        <fullName evidence="6">DUF3311 domain-containing protein</fullName>
    </recommendedName>
</protein>
<evidence type="ECO:0000313" key="3">
    <source>
        <dbReference type="EMBL" id="KZM75449.1"/>
    </source>
</evidence>
<dbReference type="GeneID" id="88357497"/>
<dbReference type="Proteomes" id="UP000076512">
    <property type="component" value="Unassembled WGS sequence"/>
</dbReference>
<reference evidence="2 5" key="2">
    <citation type="submission" date="2017-10" db="EMBL/GenBank/DDBJ databases">
        <title>Comparative genomics between pathogenic Norcardia.</title>
        <authorList>
            <person name="Zeng L."/>
        </authorList>
    </citation>
    <scope>NUCLEOTIDE SEQUENCE [LARGE SCALE GENOMIC DNA]</scope>
    <source>
        <strain evidence="2 5">NC_YFY_NT001</strain>
    </source>
</reference>
<organism evidence="3 4">
    <name type="scientific">Nocardia terpenica</name>
    <dbReference type="NCBI Taxonomy" id="455432"/>
    <lineage>
        <taxon>Bacteria</taxon>
        <taxon>Bacillati</taxon>
        <taxon>Actinomycetota</taxon>
        <taxon>Actinomycetes</taxon>
        <taxon>Mycobacteriales</taxon>
        <taxon>Nocardiaceae</taxon>
        <taxon>Nocardia</taxon>
    </lineage>
</organism>
<feature type="transmembrane region" description="Helical" evidence="1">
    <location>
        <begin position="33"/>
        <end position="58"/>
    </location>
</feature>
<dbReference type="OrthoDB" id="4314184at2"/>
<dbReference type="EMBL" id="LWGR01000003">
    <property type="protein sequence ID" value="KZM75449.1"/>
    <property type="molecule type" value="Genomic_DNA"/>
</dbReference>
<evidence type="ECO:0000256" key="1">
    <source>
        <dbReference type="SAM" id="Phobius"/>
    </source>
</evidence>
<proteinExistence type="predicted"/>
<name>A0A161WEV3_9NOCA</name>
<dbReference type="KEGG" id="ntp:CRH09_08765"/>
<sequence length="75" mass="8271">MRRSRDLVLLLPVIPAVALVATPWLPFVNTARLWLGLPAMMVWTSAWVLVIVPALAAVEWGRTRHSDDEGGEPSP</sequence>
<keyword evidence="4" id="KW-1185">Reference proteome</keyword>
<dbReference type="EMBL" id="CP023778">
    <property type="protein sequence ID" value="ATL66279.1"/>
    <property type="molecule type" value="Genomic_DNA"/>
</dbReference>
<evidence type="ECO:0000313" key="4">
    <source>
        <dbReference type="Proteomes" id="UP000076512"/>
    </source>
</evidence>
<keyword evidence="1" id="KW-0812">Transmembrane</keyword>
<keyword evidence="1" id="KW-1133">Transmembrane helix</keyword>
<dbReference type="RefSeq" id="WP_067582845.1">
    <property type="nucleotide sequence ID" value="NZ_CP023778.1"/>
</dbReference>
<evidence type="ECO:0000313" key="2">
    <source>
        <dbReference type="EMBL" id="ATL66279.1"/>
    </source>
</evidence>
<keyword evidence="1" id="KW-0472">Membrane</keyword>
<dbReference type="AlphaFoldDB" id="A0A161WEV3"/>
<evidence type="ECO:0000313" key="5">
    <source>
        <dbReference type="Proteomes" id="UP000221961"/>
    </source>
</evidence>